<evidence type="ECO:0000256" key="5">
    <source>
        <dbReference type="ARBA" id="ARBA00022500"/>
    </source>
</evidence>
<keyword evidence="8 10" id="KW-1133">Transmembrane helix</keyword>
<name>Q82X34_NITEU</name>
<dbReference type="HOGENOM" id="CLU_099018_0_0_4"/>
<keyword evidence="9 10" id="KW-0472">Membrane</keyword>
<evidence type="ECO:0000256" key="1">
    <source>
        <dbReference type="ARBA" id="ARBA00002254"/>
    </source>
</evidence>
<reference evidence="11 12" key="1">
    <citation type="journal article" date="2003" name="J. Bacteriol.">
        <title>Complete genome sequence of the ammonia-oxidizing bacterium and obligate chemolithoautotroph Nitrosomonas europaea.</title>
        <authorList>
            <person name="Chain P."/>
            <person name="Lamerdin J."/>
            <person name="Larimer F."/>
            <person name="Regala W."/>
            <person name="Land M."/>
            <person name="Hauser L."/>
            <person name="Hooper A."/>
            <person name="Klotz M."/>
            <person name="Norton J."/>
            <person name="Sayavedra-Soto L."/>
            <person name="Arciero D."/>
            <person name="Hommes N."/>
            <person name="Whittaker M."/>
            <person name="Arp D."/>
        </authorList>
    </citation>
    <scope>NUCLEOTIDE SEQUENCE [LARGE SCALE GENOMIC DNA]</scope>
    <source>
        <strain evidence="12">ATCC 19718 / CIP 103999 / KCTC 2705 / NBRC 14298</strain>
    </source>
</reference>
<dbReference type="STRING" id="228410.NE0465"/>
<evidence type="ECO:0000256" key="4">
    <source>
        <dbReference type="ARBA" id="ARBA00022475"/>
    </source>
</evidence>
<keyword evidence="12" id="KW-1185">Reference proteome</keyword>
<keyword evidence="11" id="KW-0966">Cell projection</keyword>
<dbReference type="GO" id="GO:0005886">
    <property type="term" value="C:plasma membrane"/>
    <property type="evidence" value="ECO:0007669"/>
    <property type="project" value="UniProtKB-SubCell"/>
</dbReference>
<evidence type="ECO:0000256" key="9">
    <source>
        <dbReference type="ARBA" id="ARBA00023136"/>
    </source>
</evidence>
<proteinExistence type="inferred from homology"/>
<dbReference type="GO" id="GO:0006935">
    <property type="term" value="P:chemotaxis"/>
    <property type="evidence" value="ECO:0007669"/>
    <property type="project" value="UniProtKB-KW"/>
</dbReference>
<dbReference type="PANTHER" id="PTHR35091:SF2">
    <property type="entry name" value="FLAGELLAR PROTEIN FLIL"/>
    <property type="match status" value="1"/>
</dbReference>
<organism evidence="11 12">
    <name type="scientific">Nitrosomonas europaea (strain ATCC 19718 / CIP 103999 / KCTC 2705 / NBRC 14298)</name>
    <dbReference type="NCBI Taxonomy" id="228410"/>
    <lineage>
        <taxon>Bacteria</taxon>
        <taxon>Pseudomonadati</taxon>
        <taxon>Pseudomonadota</taxon>
        <taxon>Betaproteobacteria</taxon>
        <taxon>Nitrosomonadales</taxon>
        <taxon>Nitrosomonadaceae</taxon>
        <taxon>Nitrosomonas</taxon>
    </lineage>
</organism>
<keyword evidence="11" id="KW-0282">Flagellum</keyword>
<evidence type="ECO:0000256" key="2">
    <source>
        <dbReference type="ARBA" id="ARBA00004162"/>
    </source>
</evidence>
<comment type="similarity">
    <text evidence="3 10">Belongs to the FliL family.</text>
</comment>
<keyword evidence="5 10" id="KW-0145">Chemotaxis</keyword>
<dbReference type="GO" id="GO:0071978">
    <property type="term" value="P:bacterial-type flagellum-dependent swarming motility"/>
    <property type="evidence" value="ECO:0007669"/>
    <property type="project" value="TreeGrafter"/>
</dbReference>
<dbReference type="GeneID" id="87103673"/>
<evidence type="ECO:0000313" key="12">
    <source>
        <dbReference type="Proteomes" id="UP000001416"/>
    </source>
</evidence>
<dbReference type="OrthoDB" id="5297029at2"/>
<evidence type="ECO:0000256" key="8">
    <source>
        <dbReference type="ARBA" id="ARBA00022989"/>
    </source>
</evidence>
<evidence type="ECO:0000256" key="6">
    <source>
        <dbReference type="ARBA" id="ARBA00022692"/>
    </source>
</evidence>
<keyword evidence="10" id="KW-0997">Cell inner membrane</keyword>
<protein>
    <recommendedName>
        <fullName evidence="10">Flagellar protein FliL</fullName>
    </recommendedName>
</protein>
<keyword evidence="4" id="KW-1003">Cell membrane</keyword>
<dbReference type="PANTHER" id="PTHR35091">
    <property type="entry name" value="FLAGELLAR PROTEIN FLIL"/>
    <property type="match status" value="1"/>
</dbReference>
<dbReference type="Proteomes" id="UP000001416">
    <property type="component" value="Chromosome"/>
</dbReference>
<dbReference type="Pfam" id="PF03748">
    <property type="entry name" value="FliL"/>
    <property type="match status" value="1"/>
</dbReference>
<gene>
    <name evidence="11" type="primary">fliL</name>
    <name evidence="11" type="ordered locus">NE0465</name>
</gene>
<dbReference type="GO" id="GO:0009425">
    <property type="term" value="C:bacterial-type flagellum basal body"/>
    <property type="evidence" value="ECO:0007669"/>
    <property type="project" value="InterPro"/>
</dbReference>
<sequence length="162" mass="18241">MSEATLPAGTGNKKKMILFVLIGVLSVGAGIGGTWYYMKQQQEEGSEVTVEKKKKKKPTTFIKLESFTVNLQSDDREPHYLQVELSLKVNESDAVKIIEDKKPEVRNQILLLLSSKKPSEINTLEGKQKLSEDIIQAVRSKIDSEELEDDILDVLFTSFIIQ</sequence>
<comment type="function">
    <text evidence="1 10">Controls the rotational direction of flagella during chemotaxis.</text>
</comment>
<evidence type="ECO:0000256" key="10">
    <source>
        <dbReference type="RuleBase" id="RU364125"/>
    </source>
</evidence>
<dbReference type="PhylomeDB" id="Q82X34"/>
<dbReference type="EMBL" id="AL954747">
    <property type="protein sequence ID" value="CAD84376.1"/>
    <property type="molecule type" value="Genomic_DNA"/>
</dbReference>
<dbReference type="RefSeq" id="WP_011111097.1">
    <property type="nucleotide sequence ID" value="NC_004757.1"/>
</dbReference>
<keyword evidence="7 10" id="KW-0283">Flagellar rotation</keyword>
<dbReference type="NCBIfam" id="NF005435">
    <property type="entry name" value="PRK07021.1"/>
    <property type="match status" value="1"/>
</dbReference>
<dbReference type="InterPro" id="IPR005503">
    <property type="entry name" value="FliL"/>
</dbReference>
<evidence type="ECO:0000313" key="11">
    <source>
        <dbReference type="EMBL" id="CAD84376.1"/>
    </source>
</evidence>
<accession>Q82X34</accession>
<keyword evidence="11" id="KW-0969">Cilium</keyword>
<evidence type="ECO:0000256" key="3">
    <source>
        <dbReference type="ARBA" id="ARBA00008281"/>
    </source>
</evidence>
<keyword evidence="6 10" id="KW-0812">Transmembrane</keyword>
<evidence type="ECO:0000256" key="7">
    <source>
        <dbReference type="ARBA" id="ARBA00022779"/>
    </source>
</evidence>
<feature type="transmembrane region" description="Helical" evidence="10">
    <location>
        <begin position="16"/>
        <end position="37"/>
    </location>
</feature>
<dbReference type="eggNOG" id="COG1580">
    <property type="taxonomic scope" value="Bacteria"/>
</dbReference>
<dbReference type="AlphaFoldDB" id="Q82X34"/>
<dbReference type="KEGG" id="neu:NE0465"/>
<comment type="subcellular location">
    <subcellularLocation>
        <location evidence="10">Cell inner membrane</location>
    </subcellularLocation>
    <subcellularLocation>
        <location evidence="2">Cell membrane</location>
        <topology evidence="2">Single-pass membrane protein</topology>
    </subcellularLocation>
</comment>